<dbReference type="NCBIfam" id="NF033571">
    <property type="entry name" value="motil_scm1_spiro"/>
    <property type="match status" value="1"/>
</dbReference>
<evidence type="ECO:0000313" key="2">
    <source>
        <dbReference type="EMBL" id="ATX71013.1"/>
    </source>
</evidence>
<feature type="transmembrane region" description="Helical" evidence="1">
    <location>
        <begin position="94"/>
        <end position="121"/>
    </location>
</feature>
<dbReference type="OrthoDB" id="388821at2"/>
<feature type="transmembrane region" description="Helical" evidence="1">
    <location>
        <begin position="383"/>
        <end position="407"/>
    </location>
</feature>
<dbReference type="Proteomes" id="UP000231179">
    <property type="component" value="Chromosome"/>
</dbReference>
<accession>A0A2K8KH46</accession>
<evidence type="ECO:0008006" key="4">
    <source>
        <dbReference type="Google" id="ProtNLM"/>
    </source>
</evidence>
<reference evidence="2 3" key="1">
    <citation type="submission" date="2017-11" db="EMBL/GenBank/DDBJ databases">
        <title>Complete genome sequence of Spiroplasma clarkii CN-5 (DSM 19994).</title>
        <authorList>
            <person name="Tsai Y.-M."/>
            <person name="Chang A."/>
            <person name="Lo W.-S."/>
            <person name="Kuo C.-H."/>
        </authorList>
    </citation>
    <scope>NUCLEOTIDE SEQUENCE [LARGE SCALE GENOMIC DNA]</scope>
    <source>
        <strain evidence="2 3">CN-5</strain>
    </source>
</reference>
<evidence type="ECO:0000256" key="1">
    <source>
        <dbReference type="SAM" id="Phobius"/>
    </source>
</evidence>
<keyword evidence="3" id="KW-1185">Reference proteome</keyword>
<keyword evidence="1" id="KW-1133">Transmembrane helix</keyword>
<dbReference type="EMBL" id="CP024870">
    <property type="protein sequence ID" value="ATX71013.1"/>
    <property type="molecule type" value="Genomic_DNA"/>
</dbReference>
<proteinExistence type="predicted"/>
<dbReference type="RefSeq" id="WP_100254557.1">
    <property type="nucleotide sequence ID" value="NZ_CP015819.1"/>
</dbReference>
<name>A0A2K8KH46_9MOLU</name>
<feature type="transmembrane region" description="Helical" evidence="1">
    <location>
        <begin position="291"/>
        <end position="309"/>
    </location>
</feature>
<gene>
    <name evidence="2" type="ORF">SCLAR_v1c06960</name>
</gene>
<feature type="transmembrane region" description="Helical" evidence="1">
    <location>
        <begin position="321"/>
        <end position="344"/>
    </location>
</feature>
<organism evidence="2 3">
    <name type="scientific">Spiroplasma clarkii</name>
    <dbReference type="NCBI Taxonomy" id="2139"/>
    <lineage>
        <taxon>Bacteria</taxon>
        <taxon>Bacillati</taxon>
        <taxon>Mycoplasmatota</taxon>
        <taxon>Mollicutes</taxon>
        <taxon>Entomoplasmatales</taxon>
        <taxon>Spiroplasmataceae</taxon>
        <taxon>Spiroplasma</taxon>
    </lineage>
</organism>
<keyword evidence="1" id="KW-0812">Transmembrane</keyword>
<feature type="transmembrane region" description="Helical" evidence="1">
    <location>
        <begin position="356"/>
        <end position="377"/>
    </location>
</feature>
<evidence type="ECO:0000313" key="3">
    <source>
        <dbReference type="Proteomes" id="UP000231179"/>
    </source>
</evidence>
<sequence length="411" mass="46655">MRHKFLYATSLATGLAFISILITTCVLASTINVSDELKKIAEFGQSNAEFDRYINLLIDGGQIKNPFQLATFSFWTEGFITTYQIHSFAAATFIFFWSFVLPIVAVAFGINLVTMISLIFVERIRKEYQYKTLKAVGKWGMYSSFLVFAVCAITFIILIAFLEKQFDKVSLLDQGSKSFGSAEYQTDHTRINSFNFFLNGTLATMFGNGLIHVDSRIIDSTIINTNMLITTNIFLAVLIPISLICTISFSSIWIATFISNRNNGLSKFSRWLGNVRIDSRREFAGVILRNWWFWILAACFLVTIIYPGLVHDYQTGTQITIAVVSLVLLPVCFIPLFIAIYKIFKIRMFNYNKMMFAQILCLSITTTSLQVIIWALFGEQIMGPAWLMIGFPLLTIITSILCTFGFIKWKS</sequence>
<feature type="transmembrane region" description="Helical" evidence="1">
    <location>
        <begin position="142"/>
        <end position="162"/>
    </location>
</feature>
<keyword evidence="1" id="KW-0472">Membrane</keyword>
<feature type="transmembrane region" description="Helical" evidence="1">
    <location>
        <begin position="233"/>
        <end position="258"/>
    </location>
</feature>
<protein>
    <recommendedName>
        <fullName evidence="4">Motility-associated protein Scm1</fullName>
    </recommendedName>
</protein>
<dbReference type="AlphaFoldDB" id="A0A2K8KH46"/>